<feature type="compositionally biased region" description="Basic and acidic residues" evidence="1">
    <location>
        <begin position="44"/>
        <end position="54"/>
    </location>
</feature>
<proteinExistence type="predicted"/>
<protein>
    <submittedName>
        <fullName evidence="2">Uncharacterized protein</fullName>
    </submittedName>
</protein>
<dbReference type="AlphaFoldDB" id="A0AAE9JLY3"/>
<organism evidence="2 3">
    <name type="scientific">Caenorhabditis briggsae</name>
    <dbReference type="NCBI Taxonomy" id="6238"/>
    <lineage>
        <taxon>Eukaryota</taxon>
        <taxon>Metazoa</taxon>
        <taxon>Ecdysozoa</taxon>
        <taxon>Nematoda</taxon>
        <taxon>Chromadorea</taxon>
        <taxon>Rhabditida</taxon>
        <taxon>Rhabditina</taxon>
        <taxon>Rhabditomorpha</taxon>
        <taxon>Rhabditoidea</taxon>
        <taxon>Rhabditidae</taxon>
        <taxon>Peloderinae</taxon>
        <taxon>Caenorhabditis</taxon>
    </lineage>
</organism>
<dbReference type="Proteomes" id="UP000829354">
    <property type="component" value="Chromosome V"/>
</dbReference>
<evidence type="ECO:0000313" key="2">
    <source>
        <dbReference type="EMBL" id="UMM36546.1"/>
    </source>
</evidence>
<feature type="region of interest" description="Disordered" evidence="1">
    <location>
        <begin position="140"/>
        <end position="166"/>
    </location>
</feature>
<evidence type="ECO:0000313" key="3">
    <source>
        <dbReference type="Proteomes" id="UP000829354"/>
    </source>
</evidence>
<feature type="region of interest" description="Disordered" evidence="1">
    <location>
        <begin position="44"/>
        <end position="83"/>
    </location>
</feature>
<name>A0AAE9JLY3_CAEBR</name>
<keyword evidence="3" id="KW-1185">Reference proteome</keyword>
<accession>A0AAE9JLY3</accession>
<evidence type="ECO:0000256" key="1">
    <source>
        <dbReference type="SAM" id="MobiDB-lite"/>
    </source>
</evidence>
<gene>
    <name evidence="2" type="ORF">L5515_008660</name>
</gene>
<sequence>MDGEKVGDNRDWTGSRLNWKMMRATGILIAREIEEDNNNKGVRHLDSECEKDNGTLDWQSRSQRKGTNLKHGEKNDDSWDWNGSGVDWKAMRTTDSDGSDWDNDEDGAWMFGIGDRRSDASECEKDSDWQSRLIGRVGVNGRKPRKDNEDYSASVGTGSDKDEGGDWTMTGSWLGDVGRQKQGRLGLVIRDRMLRNL</sequence>
<reference evidence="2 3" key="1">
    <citation type="submission" date="2022-04" db="EMBL/GenBank/DDBJ databases">
        <title>Chromosome-level reference genomes for two strains of Caenorhabditis briggsae: an improved platform for comparative genomics.</title>
        <authorList>
            <person name="Stevens L."/>
            <person name="Andersen E."/>
        </authorList>
    </citation>
    <scope>NUCLEOTIDE SEQUENCE [LARGE SCALE GENOMIC DNA]</scope>
    <source>
        <strain evidence="2">VX34</strain>
        <tissue evidence="2">Whole-organism</tissue>
    </source>
</reference>
<dbReference type="EMBL" id="CP092624">
    <property type="protein sequence ID" value="UMM36546.1"/>
    <property type="molecule type" value="Genomic_DNA"/>
</dbReference>